<keyword evidence="1" id="KW-0732">Signal</keyword>
<protein>
    <submittedName>
        <fullName evidence="2">Uncharacterized protein</fullName>
    </submittedName>
</protein>
<feature type="signal peptide" evidence="1">
    <location>
        <begin position="1"/>
        <end position="16"/>
    </location>
</feature>
<sequence length="292" mass="31302">MIRTLLALFLLAAADAETVTWFSDPAAVNLDSAGAPMDGGFQFQLGAFTGSFVPTASNAAQWASKWVAAETTGYNATTGLYDSQFTLEDNAAPFTVNGKAWIWGFRNTAAGSEWILFRGTSWKWPAANPFNPPLIQWNAKDANEVVLGAIHASGSPFLMQSAGVSSYAQWAAGALAGEVLNGPEGDPDHDGVSNLMEFVYGTSPLVAGLPPAVASSWFESGGQQYLQLSVPRLRERLALFTVEVSENLSLWQSGASVTAVVSDQPNLWTVRDLTPRNSLHPKRFIRFSAALP</sequence>
<dbReference type="RefSeq" id="WP_341405635.1">
    <property type="nucleotide sequence ID" value="NZ_JBBUKT010000005.1"/>
</dbReference>
<name>A0ABU9AWD1_9BACT</name>
<comment type="caution">
    <text evidence="2">The sequence shown here is derived from an EMBL/GenBank/DDBJ whole genome shotgun (WGS) entry which is preliminary data.</text>
</comment>
<accession>A0ABU9AWD1</accession>
<dbReference type="Proteomes" id="UP001371305">
    <property type="component" value="Unassembled WGS sequence"/>
</dbReference>
<evidence type="ECO:0000313" key="2">
    <source>
        <dbReference type="EMBL" id="MEK7951878.1"/>
    </source>
</evidence>
<keyword evidence="3" id="KW-1185">Reference proteome</keyword>
<dbReference type="EMBL" id="JBBUKT010000005">
    <property type="protein sequence ID" value="MEK7951878.1"/>
    <property type="molecule type" value="Genomic_DNA"/>
</dbReference>
<evidence type="ECO:0000313" key="3">
    <source>
        <dbReference type="Proteomes" id="UP001371305"/>
    </source>
</evidence>
<gene>
    <name evidence="2" type="ORF">WKV53_15285</name>
</gene>
<proteinExistence type="predicted"/>
<feature type="chain" id="PRO_5045727346" evidence="1">
    <location>
        <begin position="17"/>
        <end position="292"/>
    </location>
</feature>
<organism evidence="2 3">
    <name type="scientific">Luteolibacter soli</name>
    <dbReference type="NCBI Taxonomy" id="3135280"/>
    <lineage>
        <taxon>Bacteria</taxon>
        <taxon>Pseudomonadati</taxon>
        <taxon>Verrucomicrobiota</taxon>
        <taxon>Verrucomicrobiia</taxon>
        <taxon>Verrucomicrobiales</taxon>
        <taxon>Verrucomicrobiaceae</taxon>
        <taxon>Luteolibacter</taxon>
    </lineage>
</organism>
<reference evidence="2 3" key="1">
    <citation type="submission" date="2024-04" db="EMBL/GenBank/DDBJ databases">
        <title>Luteolibacter sp. isolated from soil.</title>
        <authorList>
            <person name="An J."/>
        </authorList>
    </citation>
    <scope>NUCLEOTIDE SEQUENCE [LARGE SCALE GENOMIC DNA]</scope>
    <source>
        <strain evidence="2 3">Y139</strain>
    </source>
</reference>
<evidence type="ECO:0000256" key="1">
    <source>
        <dbReference type="SAM" id="SignalP"/>
    </source>
</evidence>